<comment type="similarity">
    <text evidence="1">Belongs to the thioredoxin family. DsbA subfamily.</text>
</comment>
<evidence type="ECO:0000256" key="5">
    <source>
        <dbReference type="ARBA" id="ARBA00023284"/>
    </source>
</evidence>
<dbReference type="PROSITE" id="PS51352">
    <property type="entry name" value="THIOREDOXIN_2"/>
    <property type="match status" value="1"/>
</dbReference>
<name>A0A1G2PHW4_9BACT</name>
<gene>
    <name evidence="9" type="ORF">A2806_02580</name>
</gene>
<dbReference type="AlphaFoldDB" id="A0A1G2PHW4"/>
<accession>A0A1G2PHW4</accession>
<feature type="transmembrane region" description="Helical" evidence="7">
    <location>
        <begin position="36"/>
        <end position="55"/>
    </location>
</feature>
<dbReference type="Pfam" id="PF13462">
    <property type="entry name" value="Thioredoxin_4"/>
    <property type="match status" value="1"/>
</dbReference>
<keyword evidence="7" id="KW-1133">Transmembrane helix</keyword>
<proteinExistence type="inferred from homology"/>
<evidence type="ECO:0000256" key="4">
    <source>
        <dbReference type="ARBA" id="ARBA00023157"/>
    </source>
</evidence>
<evidence type="ECO:0000256" key="3">
    <source>
        <dbReference type="ARBA" id="ARBA00023002"/>
    </source>
</evidence>
<feature type="region of interest" description="Disordered" evidence="6">
    <location>
        <begin position="1"/>
        <end position="21"/>
    </location>
</feature>
<dbReference type="Proteomes" id="UP000177629">
    <property type="component" value="Unassembled WGS sequence"/>
</dbReference>
<feature type="domain" description="Thioredoxin" evidence="8">
    <location>
        <begin position="70"/>
        <end position="263"/>
    </location>
</feature>
<dbReference type="EMBL" id="MHSS01000011">
    <property type="protein sequence ID" value="OHA47935.1"/>
    <property type="molecule type" value="Genomic_DNA"/>
</dbReference>
<dbReference type="Gene3D" id="3.40.30.10">
    <property type="entry name" value="Glutaredoxin"/>
    <property type="match status" value="1"/>
</dbReference>
<keyword evidence="7" id="KW-0472">Membrane</keyword>
<dbReference type="GO" id="GO:0016491">
    <property type="term" value="F:oxidoreductase activity"/>
    <property type="evidence" value="ECO:0007669"/>
    <property type="project" value="UniProtKB-KW"/>
</dbReference>
<keyword evidence="2" id="KW-0732">Signal</keyword>
<dbReference type="PANTHER" id="PTHR13887">
    <property type="entry name" value="GLUTATHIONE S-TRANSFERASE KAPPA"/>
    <property type="match status" value="1"/>
</dbReference>
<dbReference type="PANTHER" id="PTHR13887:SF14">
    <property type="entry name" value="DISULFIDE BOND FORMATION PROTEIN D"/>
    <property type="match status" value="1"/>
</dbReference>
<evidence type="ECO:0000313" key="9">
    <source>
        <dbReference type="EMBL" id="OHA47935.1"/>
    </source>
</evidence>
<evidence type="ECO:0000313" key="10">
    <source>
        <dbReference type="Proteomes" id="UP000177629"/>
    </source>
</evidence>
<dbReference type="InterPro" id="IPR013766">
    <property type="entry name" value="Thioredoxin_domain"/>
</dbReference>
<dbReference type="SUPFAM" id="SSF52833">
    <property type="entry name" value="Thioredoxin-like"/>
    <property type="match status" value="1"/>
</dbReference>
<keyword evidence="5" id="KW-0676">Redox-active center</keyword>
<organism evidence="9 10">
    <name type="scientific">Candidatus Terrybacteria bacterium RIFCSPHIGHO2_01_FULL_48_17</name>
    <dbReference type="NCBI Taxonomy" id="1802362"/>
    <lineage>
        <taxon>Bacteria</taxon>
        <taxon>Candidatus Terryibacteriota</taxon>
    </lineage>
</organism>
<feature type="compositionally biased region" description="Pro residues" evidence="6">
    <location>
        <begin position="69"/>
        <end position="78"/>
    </location>
</feature>
<reference evidence="9 10" key="1">
    <citation type="journal article" date="2016" name="Nat. Commun.">
        <title>Thousands of microbial genomes shed light on interconnected biogeochemical processes in an aquifer system.</title>
        <authorList>
            <person name="Anantharaman K."/>
            <person name="Brown C.T."/>
            <person name="Hug L.A."/>
            <person name="Sharon I."/>
            <person name="Castelle C.J."/>
            <person name="Probst A.J."/>
            <person name="Thomas B.C."/>
            <person name="Singh A."/>
            <person name="Wilkins M.J."/>
            <person name="Karaoz U."/>
            <person name="Brodie E.L."/>
            <person name="Williams K.H."/>
            <person name="Hubbard S.S."/>
            <person name="Banfield J.F."/>
        </authorList>
    </citation>
    <scope>NUCLEOTIDE SEQUENCE [LARGE SCALE GENOMIC DNA]</scope>
</reference>
<feature type="compositionally biased region" description="Basic and acidic residues" evidence="6">
    <location>
        <begin position="1"/>
        <end position="16"/>
    </location>
</feature>
<dbReference type="InterPro" id="IPR012336">
    <property type="entry name" value="Thioredoxin-like_fold"/>
</dbReference>
<feature type="region of interest" description="Disordered" evidence="6">
    <location>
        <begin position="60"/>
        <end position="86"/>
    </location>
</feature>
<evidence type="ECO:0000256" key="7">
    <source>
        <dbReference type="SAM" id="Phobius"/>
    </source>
</evidence>
<evidence type="ECO:0000256" key="1">
    <source>
        <dbReference type="ARBA" id="ARBA00005791"/>
    </source>
</evidence>
<comment type="caution">
    <text evidence="9">The sequence shown here is derived from an EMBL/GenBank/DDBJ whole genome shotgun (WGS) entry which is preliminary data.</text>
</comment>
<dbReference type="STRING" id="1802362.A2806_02580"/>
<sequence>MEEQKQIHSDEHHAHPESQVTVEHVDRMAVDKGSQWSIPLAIVIAGGLVGAALYFGGGKGTPSSGGPDGPAPTPPSPNAPSTAPAAPIDVELGSLPFLGKADASVEVVEFADFQCPFCGRFHETVTPQLKKEYIDTGKVKFAYRDFAFLGQESLWAANAARCANEQGKFWEYHDLLFERQEGENQGAFSKENLKGFARELGLDTAKFNACVDSGKYEDAVTQDVTVGQQYGVSGTPSTFINGRMISGAQPYAEFKKVIEEELNK</sequence>
<dbReference type="InterPro" id="IPR036249">
    <property type="entry name" value="Thioredoxin-like_sf"/>
</dbReference>
<evidence type="ECO:0000256" key="2">
    <source>
        <dbReference type="ARBA" id="ARBA00022729"/>
    </source>
</evidence>
<keyword evidence="3" id="KW-0560">Oxidoreductase</keyword>
<evidence type="ECO:0000256" key="6">
    <source>
        <dbReference type="SAM" id="MobiDB-lite"/>
    </source>
</evidence>
<keyword evidence="4" id="KW-1015">Disulfide bond</keyword>
<keyword evidence="7" id="KW-0812">Transmembrane</keyword>
<protein>
    <recommendedName>
        <fullName evidence="8">Thioredoxin domain-containing protein</fullName>
    </recommendedName>
</protein>
<evidence type="ECO:0000259" key="8">
    <source>
        <dbReference type="PROSITE" id="PS51352"/>
    </source>
</evidence>